<dbReference type="KEGG" id="salj:SMD11_0872"/>
<dbReference type="EMBL" id="CP021744">
    <property type="protein sequence ID" value="ARZ66538.1"/>
    <property type="molecule type" value="Genomic_DNA"/>
</dbReference>
<name>A0A1Z2KWW2_9ACTN</name>
<dbReference type="OrthoDB" id="9792663at2"/>
<proteinExistence type="predicted"/>
<reference evidence="1 2" key="1">
    <citation type="submission" date="2017-06" db="EMBL/GenBank/DDBJ databases">
        <title>Streptomyces albireticuli Genome sequencing and assembly.</title>
        <authorList>
            <person name="Wang Y."/>
            <person name="Du B."/>
            <person name="Ding Y."/>
            <person name="Liu H."/>
            <person name="Hou Q."/>
            <person name="Liu K."/>
            <person name="Yao L."/>
            <person name="Wang C."/>
        </authorList>
    </citation>
    <scope>NUCLEOTIDE SEQUENCE [LARGE SCALE GENOMIC DNA]</scope>
    <source>
        <strain evidence="1 2">MDJK11</strain>
    </source>
</reference>
<sequence length="195" mass="20265">MTAVERVLAVVRLTAGDRRPATVELTAGARWSADPGPGRTGRPAGVDVHWSVDPDARRDGRWTETADVLRCGRPAPGPAAAVRRARWLLARHPGCLLASVPDAAGGWVIGLRDGRLLAASPCPAVPPGTVGAALASFLHGWLTAGRAPEELTVVRFSRPGARVSVRLRPRCGAHGGDRPSWCGSGTGVDLTEAGA</sequence>
<accession>A0A1Z2KWW2</accession>
<organism evidence="1 2">
    <name type="scientific">Streptomyces albireticuli</name>
    <dbReference type="NCBI Taxonomy" id="1940"/>
    <lineage>
        <taxon>Bacteria</taxon>
        <taxon>Bacillati</taxon>
        <taxon>Actinomycetota</taxon>
        <taxon>Actinomycetes</taxon>
        <taxon>Kitasatosporales</taxon>
        <taxon>Streptomycetaceae</taxon>
        <taxon>Streptomyces</taxon>
    </lineage>
</organism>
<gene>
    <name evidence="1" type="ORF">SMD11_0872</name>
</gene>
<protein>
    <submittedName>
        <fullName evidence="1">Uncharacterized protein</fullName>
    </submittedName>
</protein>
<dbReference type="RefSeq" id="WP_087925145.1">
    <property type="nucleotide sequence ID" value="NZ_CP021744.1"/>
</dbReference>
<evidence type="ECO:0000313" key="1">
    <source>
        <dbReference type="EMBL" id="ARZ66538.1"/>
    </source>
</evidence>
<dbReference type="AlphaFoldDB" id="A0A1Z2KWW2"/>
<dbReference type="Proteomes" id="UP000195755">
    <property type="component" value="Chromosome"/>
</dbReference>
<evidence type="ECO:0000313" key="2">
    <source>
        <dbReference type="Proteomes" id="UP000195755"/>
    </source>
</evidence>